<dbReference type="InterPro" id="IPR000524">
    <property type="entry name" value="Tscrpt_reg_HTH_GntR"/>
</dbReference>
<organism evidence="6 7">
    <name type="scientific">Streptomyces ipomoeae</name>
    <dbReference type="NCBI Taxonomy" id="103232"/>
    <lineage>
        <taxon>Bacteria</taxon>
        <taxon>Bacillati</taxon>
        <taxon>Actinomycetota</taxon>
        <taxon>Actinomycetes</taxon>
        <taxon>Kitasatosporales</taxon>
        <taxon>Streptomycetaceae</taxon>
        <taxon>Streptomyces</taxon>
    </lineage>
</organism>
<accession>A0AAE8VV14</accession>
<proteinExistence type="predicted"/>
<feature type="domain" description="HTH gntR-type" evidence="5">
    <location>
        <begin position="94"/>
        <end position="164"/>
    </location>
</feature>
<protein>
    <submittedName>
        <fullName evidence="6">GntR family transcriptional regulator</fullName>
    </submittedName>
</protein>
<dbReference type="PANTHER" id="PTHR43537">
    <property type="entry name" value="TRANSCRIPTIONAL REGULATOR, GNTR FAMILY"/>
    <property type="match status" value="1"/>
</dbReference>
<evidence type="ECO:0000256" key="3">
    <source>
        <dbReference type="ARBA" id="ARBA00023163"/>
    </source>
</evidence>
<dbReference type="SMART" id="SM00345">
    <property type="entry name" value="HTH_GNTR"/>
    <property type="match status" value="2"/>
</dbReference>
<dbReference type="InterPro" id="IPR036388">
    <property type="entry name" value="WH-like_DNA-bd_sf"/>
</dbReference>
<evidence type="ECO:0000256" key="4">
    <source>
        <dbReference type="SAM" id="MobiDB-lite"/>
    </source>
</evidence>
<feature type="compositionally biased region" description="Basic and acidic residues" evidence="4">
    <location>
        <begin position="220"/>
        <end position="235"/>
    </location>
</feature>
<sequence length="235" mass="25663">MPDTAEPTRHLASDQALLDPSARYADILRGEIRDGRWQADTIRTREDLVDRFGTTMTVIARTVAHLTAEGVVETRSSVGVRPKIEGRSWHPAEGTQTQHIREALRARITGGVYRAGRRLPTQVELAQEFGVSRTTISSVLRPLRTEGLLRSVTTPRRGVVVTAPAAAARESGVCCRSSTTGRQDLRDHGQDAAAVPAATASSGPRLPVTRVRTTPPRAIENGDLRPLHQPREEHP</sequence>
<dbReference type="Pfam" id="PF00392">
    <property type="entry name" value="GntR"/>
    <property type="match status" value="1"/>
</dbReference>
<evidence type="ECO:0000259" key="5">
    <source>
        <dbReference type="PROSITE" id="PS50949"/>
    </source>
</evidence>
<dbReference type="Proteomes" id="UP000318720">
    <property type="component" value="Unassembled WGS sequence"/>
</dbReference>
<dbReference type="CDD" id="cd07377">
    <property type="entry name" value="WHTH_GntR"/>
    <property type="match status" value="1"/>
</dbReference>
<gene>
    <name evidence="6" type="ORF">Sipo8835_44425</name>
</gene>
<name>A0AAE8VV14_9ACTN</name>
<dbReference type="SUPFAM" id="SSF46785">
    <property type="entry name" value="Winged helix' DNA-binding domain"/>
    <property type="match status" value="2"/>
</dbReference>
<dbReference type="EMBL" id="SPAZ01000362">
    <property type="protein sequence ID" value="TQE15810.1"/>
    <property type="molecule type" value="Genomic_DNA"/>
</dbReference>
<evidence type="ECO:0000313" key="6">
    <source>
        <dbReference type="EMBL" id="TQE15810.1"/>
    </source>
</evidence>
<keyword evidence="2" id="KW-0238">DNA-binding</keyword>
<dbReference type="GO" id="GO:0003677">
    <property type="term" value="F:DNA binding"/>
    <property type="evidence" value="ECO:0007669"/>
    <property type="project" value="UniProtKB-KW"/>
</dbReference>
<dbReference type="PRINTS" id="PR00035">
    <property type="entry name" value="HTHGNTR"/>
</dbReference>
<evidence type="ECO:0000256" key="2">
    <source>
        <dbReference type="ARBA" id="ARBA00023125"/>
    </source>
</evidence>
<evidence type="ECO:0000313" key="7">
    <source>
        <dbReference type="Proteomes" id="UP000318720"/>
    </source>
</evidence>
<dbReference type="Gene3D" id="1.10.10.10">
    <property type="entry name" value="Winged helix-like DNA-binding domain superfamily/Winged helix DNA-binding domain"/>
    <property type="match status" value="2"/>
</dbReference>
<reference evidence="6 7" key="1">
    <citation type="submission" date="2019-03" db="EMBL/GenBank/DDBJ databases">
        <title>Comparative genomic analyses of the sweetpotato soil rot pathogen, Streptomyces ipomoeae.</title>
        <authorList>
            <person name="Ruschel Soares N."/>
            <person name="Badger J.H."/>
            <person name="Huguet-Tapia J.C."/>
            <person name="Clark C.A."/>
            <person name="Pettis G.S."/>
        </authorList>
    </citation>
    <scope>NUCLEOTIDE SEQUENCE [LARGE SCALE GENOMIC DNA]</scope>
    <source>
        <strain evidence="6 7">88-35</strain>
    </source>
</reference>
<dbReference type="PANTHER" id="PTHR43537:SF24">
    <property type="entry name" value="GLUCONATE OPERON TRANSCRIPTIONAL REPRESSOR"/>
    <property type="match status" value="1"/>
</dbReference>
<dbReference type="InterPro" id="IPR036390">
    <property type="entry name" value="WH_DNA-bd_sf"/>
</dbReference>
<dbReference type="AlphaFoldDB" id="A0AAE8VV14"/>
<dbReference type="PROSITE" id="PS50949">
    <property type="entry name" value="HTH_GNTR"/>
    <property type="match status" value="1"/>
</dbReference>
<dbReference type="GO" id="GO:0003700">
    <property type="term" value="F:DNA-binding transcription factor activity"/>
    <property type="evidence" value="ECO:0007669"/>
    <property type="project" value="InterPro"/>
</dbReference>
<comment type="caution">
    <text evidence="6">The sequence shown here is derived from an EMBL/GenBank/DDBJ whole genome shotgun (WGS) entry which is preliminary data.</text>
</comment>
<dbReference type="RefSeq" id="WP_141586337.1">
    <property type="nucleotide sequence ID" value="NZ_SPAZ01000362.1"/>
</dbReference>
<evidence type="ECO:0000256" key="1">
    <source>
        <dbReference type="ARBA" id="ARBA00023015"/>
    </source>
</evidence>
<keyword evidence="1" id="KW-0805">Transcription regulation</keyword>
<keyword evidence="3" id="KW-0804">Transcription</keyword>
<feature type="region of interest" description="Disordered" evidence="4">
    <location>
        <begin position="177"/>
        <end position="235"/>
    </location>
</feature>